<reference evidence="2" key="1">
    <citation type="journal article" date="2021" name="Sci. Rep.">
        <title>Diploid genomic architecture of Nitzschia inconspicua, an elite biomass production diatom.</title>
        <authorList>
            <person name="Oliver A."/>
            <person name="Podell S."/>
            <person name="Pinowska A."/>
            <person name="Traller J.C."/>
            <person name="Smith S.R."/>
            <person name="McClure R."/>
            <person name="Beliaev A."/>
            <person name="Bohutskyi P."/>
            <person name="Hill E.A."/>
            <person name="Rabines A."/>
            <person name="Zheng H."/>
            <person name="Allen L.Z."/>
            <person name="Kuo A."/>
            <person name="Grigoriev I.V."/>
            <person name="Allen A.E."/>
            <person name="Hazlebeck D."/>
            <person name="Allen E.E."/>
        </authorList>
    </citation>
    <scope>NUCLEOTIDE SEQUENCE</scope>
    <source>
        <strain evidence="2">Hildebrandi</strain>
    </source>
</reference>
<feature type="region of interest" description="Disordered" evidence="1">
    <location>
        <begin position="237"/>
        <end position="268"/>
    </location>
</feature>
<dbReference type="EMBL" id="JAGRRH010000012">
    <property type="protein sequence ID" value="KAG7361985.1"/>
    <property type="molecule type" value="Genomic_DNA"/>
</dbReference>
<reference evidence="2" key="2">
    <citation type="submission" date="2021-04" db="EMBL/GenBank/DDBJ databases">
        <authorList>
            <person name="Podell S."/>
        </authorList>
    </citation>
    <scope>NUCLEOTIDE SEQUENCE</scope>
    <source>
        <strain evidence="2">Hildebrandi</strain>
    </source>
</reference>
<feature type="compositionally biased region" description="Basic and acidic residues" evidence="1">
    <location>
        <begin position="259"/>
        <end position="268"/>
    </location>
</feature>
<proteinExistence type="predicted"/>
<protein>
    <submittedName>
        <fullName evidence="2">Uncharacterized protein</fullName>
    </submittedName>
</protein>
<gene>
    <name evidence="2" type="ORF">IV203_025651</name>
</gene>
<sequence>MFPLFDKAYKPSLMAQLLNDEAALLIRQGDCEQAITHLIKALRLYEGVADSYEACSCHHCRLESCIARSKRTPVQNDCFFSPCLDESEQEVQRTANPTSSGYIYSQPIFCAPTFSHEGHHPGVTLMMIIIFNLALAHHLDSILPYQQARVLPFFSPPSSDPQRHHTRLGKALQLYELFYQLQMEREIFSTQAMLAVANNVGEIHRIVGNQIKYKLCLEHLMSCIMLVVEDHRESSINQDLDSSSSRGVNGRVGRRSSHQHGDFSSRSEEMQGFLRNASKLVLHNNCAGAA</sequence>
<evidence type="ECO:0000313" key="3">
    <source>
        <dbReference type="Proteomes" id="UP000693970"/>
    </source>
</evidence>
<comment type="caution">
    <text evidence="2">The sequence shown here is derived from an EMBL/GenBank/DDBJ whole genome shotgun (WGS) entry which is preliminary data.</text>
</comment>
<dbReference type="OrthoDB" id="55458at2759"/>
<name>A0A9K3LGK7_9STRA</name>
<dbReference type="Proteomes" id="UP000693970">
    <property type="component" value="Unassembled WGS sequence"/>
</dbReference>
<accession>A0A9K3LGK7</accession>
<keyword evidence="3" id="KW-1185">Reference proteome</keyword>
<organism evidence="2 3">
    <name type="scientific">Nitzschia inconspicua</name>
    <dbReference type="NCBI Taxonomy" id="303405"/>
    <lineage>
        <taxon>Eukaryota</taxon>
        <taxon>Sar</taxon>
        <taxon>Stramenopiles</taxon>
        <taxon>Ochrophyta</taxon>
        <taxon>Bacillariophyta</taxon>
        <taxon>Bacillariophyceae</taxon>
        <taxon>Bacillariophycidae</taxon>
        <taxon>Bacillariales</taxon>
        <taxon>Bacillariaceae</taxon>
        <taxon>Nitzschia</taxon>
    </lineage>
</organism>
<feature type="compositionally biased region" description="Low complexity" evidence="1">
    <location>
        <begin position="237"/>
        <end position="251"/>
    </location>
</feature>
<evidence type="ECO:0000313" key="2">
    <source>
        <dbReference type="EMBL" id="KAG7361985.1"/>
    </source>
</evidence>
<evidence type="ECO:0000256" key="1">
    <source>
        <dbReference type="SAM" id="MobiDB-lite"/>
    </source>
</evidence>
<dbReference type="AlphaFoldDB" id="A0A9K3LGK7"/>